<name>A0A381PND1_9ZZZZ</name>
<sequence>MDTAVLLTLGLLYSRLSQVSYCTVK</sequence>
<reference evidence="1" key="1">
    <citation type="submission" date="2018-05" db="EMBL/GenBank/DDBJ databases">
        <authorList>
            <person name="Lanie J.A."/>
            <person name="Ng W.-L."/>
            <person name="Kazmierczak K.M."/>
            <person name="Andrzejewski T.M."/>
            <person name="Davidsen T.M."/>
            <person name="Wayne K.J."/>
            <person name="Tettelin H."/>
            <person name="Glass J.I."/>
            <person name="Rusch D."/>
            <person name="Podicherti R."/>
            <person name="Tsui H.-C.T."/>
            <person name="Winkler M.E."/>
        </authorList>
    </citation>
    <scope>NUCLEOTIDE SEQUENCE</scope>
</reference>
<proteinExistence type="predicted"/>
<evidence type="ECO:0000313" key="1">
    <source>
        <dbReference type="EMBL" id="SUZ68450.1"/>
    </source>
</evidence>
<dbReference type="EMBL" id="UINC01001039">
    <property type="protein sequence ID" value="SUZ68450.1"/>
    <property type="molecule type" value="Genomic_DNA"/>
</dbReference>
<protein>
    <submittedName>
        <fullName evidence="1">Uncharacterized protein</fullName>
    </submittedName>
</protein>
<gene>
    <name evidence="1" type="ORF">METZ01_LOCUS21304</name>
</gene>
<organism evidence="1">
    <name type="scientific">marine metagenome</name>
    <dbReference type="NCBI Taxonomy" id="408172"/>
    <lineage>
        <taxon>unclassified sequences</taxon>
        <taxon>metagenomes</taxon>
        <taxon>ecological metagenomes</taxon>
    </lineage>
</organism>
<dbReference type="AlphaFoldDB" id="A0A381PND1"/>
<accession>A0A381PND1</accession>